<dbReference type="PANTHER" id="PTHR37988:SF1">
    <property type="entry name" value="UPF0592 MEMBRANE PROTEIN C7D4.03C"/>
    <property type="match status" value="1"/>
</dbReference>
<dbReference type="AlphaFoldDB" id="A0A0G4MQC2"/>
<evidence type="ECO:0000313" key="1">
    <source>
        <dbReference type="EMBL" id="CRK36270.1"/>
    </source>
</evidence>
<accession>A0A0G4MQC2</accession>
<sequence length="78" mass="8513">MSVRHAPLSLVNFCGKACAYAFFFAPGAADMMTRLWGLTPDLVRRTADEFGLPKTNNGESDDIVALFPPSLGYLGWTD</sequence>
<dbReference type="PANTHER" id="PTHR37988">
    <property type="entry name" value="UPF0592 MEMBRANE PROTEIN C7D4.03C"/>
    <property type="match status" value="1"/>
</dbReference>
<feature type="non-terminal residue" evidence="1">
    <location>
        <position position="78"/>
    </location>
</feature>
<proteinExistence type="predicted"/>
<evidence type="ECO:0000313" key="2">
    <source>
        <dbReference type="Proteomes" id="UP000045706"/>
    </source>
</evidence>
<protein>
    <submittedName>
        <fullName evidence="1">Uncharacterized protein</fullName>
    </submittedName>
</protein>
<organism evidence="1 2">
    <name type="scientific">Verticillium longisporum</name>
    <name type="common">Verticillium dahliae var. longisporum</name>
    <dbReference type="NCBI Taxonomy" id="100787"/>
    <lineage>
        <taxon>Eukaryota</taxon>
        <taxon>Fungi</taxon>
        <taxon>Dikarya</taxon>
        <taxon>Ascomycota</taxon>
        <taxon>Pezizomycotina</taxon>
        <taxon>Sordariomycetes</taxon>
        <taxon>Hypocreomycetidae</taxon>
        <taxon>Glomerellales</taxon>
        <taxon>Plectosphaerellaceae</taxon>
        <taxon>Verticillium</taxon>
    </lineage>
</organism>
<name>A0A0G4MQC2_VERLO</name>
<dbReference type="EMBL" id="CVQI01028857">
    <property type="protein sequence ID" value="CRK36270.1"/>
    <property type="molecule type" value="Genomic_DNA"/>
</dbReference>
<reference evidence="2" key="1">
    <citation type="submission" date="2015-05" db="EMBL/GenBank/DDBJ databases">
        <authorList>
            <person name="Fogelqvist Johan"/>
        </authorList>
    </citation>
    <scope>NUCLEOTIDE SEQUENCE [LARGE SCALE GENOMIC DNA]</scope>
</reference>
<gene>
    <name evidence="1" type="ORF">BN1723_018612</name>
</gene>
<dbReference type="Proteomes" id="UP000045706">
    <property type="component" value="Unassembled WGS sequence"/>
</dbReference>